<keyword evidence="3" id="KW-0378">Hydrolase</keyword>
<dbReference type="InterPro" id="IPR040527">
    <property type="entry name" value="Beta-sand_Porphyrn"/>
</dbReference>
<dbReference type="Proteomes" id="UP000322214">
    <property type="component" value="Chromosome"/>
</dbReference>
<keyword evidence="4" id="KW-1185">Reference proteome</keyword>
<keyword evidence="1" id="KW-0732">Signal</keyword>
<dbReference type="GO" id="GO:0016798">
    <property type="term" value="F:hydrolase activity, acting on glycosyl bonds"/>
    <property type="evidence" value="ECO:0007669"/>
    <property type="project" value="UniProtKB-KW"/>
</dbReference>
<feature type="signal peptide" evidence="1">
    <location>
        <begin position="1"/>
        <end position="29"/>
    </location>
</feature>
<gene>
    <name evidence="3" type="ORF">MFFC18_10310</name>
</gene>
<reference evidence="3 4" key="1">
    <citation type="submission" date="2019-08" db="EMBL/GenBank/DDBJ databases">
        <title>Deep-cultivation of Planctomycetes and their phenomic and genomic characterization uncovers novel biology.</title>
        <authorList>
            <person name="Wiegand S."/>
            <person name="Jogler M."/>
            <person name="Boedeker C."/>
            <person name="Pinto D."/>
            <person name="Vollmers J."/>
            <person name="Rivas-Marin E."/>
            <person name="Kohn T."/>
            <person name="Peeters S.H."/>
            <person name="Heuer A."/>
            <person name="Rast P."/>
            <person name="Oberbeckmann S."/>
            <person name="Bunk B."/>
            <person name="Jeske O."/>
            <person name="Meyerdierks A."/>
            <person name="Storesund J.E."/>
            <person name="Kallscheuer N."/>
            <person name="Luecker S."/>
            <person name="Lage O.M."/>
            <person name="Pohl T."/>
            <person name="Merkel B.J."/>
            <person name="Hornburger P."/>
            <person name="Mueller R.-W."/>
            <person name="Bruemmer F."/>
            <person name="Labrenz M."/>
            <person name="Spormann A.M."/>
            <person name="Op den Camp H."/>
            <person name="Overmann J."/>
            <person name="Amann R."/>
            <person name="Jetten M.S.M."/>
            <person name="Mascher T."/>
            <person name="Medema M.H."/>
            <person name="Devos D.P."/>
            <person name="Kaster A.-K."/>
            <person name="Ovreas L."/>
            <person name="Rohde M."/>
            <person name="Galperin M.Y."/>
            <person name="Jogler C."/>
        </authorList>
    </citation>
    <scope>NUCLEOTIDE SEQUENCE [LARGE SCALE GENOMIC DNA]</scope>
    <source>
        <strain evidence="3 4">FC18</strain>
    </source>
</reference>
<feature type="domain" description="Porphyranase beta-sandwich" evidence="2">
    <location>
        <begin position="587"/>
        <end position="684"/>
    </location>
</feature>
<dbReference type="Gene3D" id="3.20.20.80">
    <property type="entry name" value="Glycosidases"/>
    <property type="match status" value="1"/>
</dbReference>
<dbReference type="KEGG" id="mff:MFFC18_10310"/>
<dbReference type="AlphaFoldDB" id="A0A5B9P3M0"/>
<keyword evidence="3" id="KW-0326">Glycosidase</keyword>
<evidence type="ECO:0000256" key="1">
    <source>
        <dbReference type="SAM" id="SignalP"/>
    </source>
</evidence>
<dbReference type="SUPFAM" id="SSF51445">
    <property type="entry name" value="(Trans)glycosidases"/>
    <property type="match status" value="1"/>
</dbReference>
<protein>
    <submittedName>
        <fullName evidence="3">Beta-porphyranase A</fullName>
        <ecNumber evidence="3">3.2.1.178</ecNumber>
    </submittedName>
</protein>
<accession>A0A5B9P3M0</accession>
<dbReference type="InterPro" id="IPR017853">
    <property type="entry name" value="GH"/>
</dbReference>
<evidence type="ECO:0000313" key="3">
    <source>
        <dbReference type="EMBL" id="QEG21177.1"/>
    </source>
</evidence>
<dbReference type="EC" id="3.2.1.178" evidence="3"/>
<dbReference type="CDD" id="cd21510">
    <property type="entry name" value="agarase_cat"/>
    <property type="match status" value="1"/>
</dbReference>
<dbReference type="STRING" id="980251.GCA_001642875_01909"/>
<organism evidence="3 4">
    <name type="scientific">Mariniblastus fucicola</name>
    <dbReference type="NCBI Taxonomy" id="980251"/>
    <lineage>
        <taxon>Bacteria</taxon>
        <taxon>Pseudomonadati</taxon>
        <taxon>Planctomycetota</taxon>
        <taxon>Planctomycetia</taxon>
        <taxon>Pirellulales</taxon>
        <taxon>Pirellulaceae</taxon>
        <taxon>Mariniblastus</taxon>
    </lineage>
</organism>
<evidence type="ECO:0000313" key="4">
    <source>
        <dbReference type="Proteomes" id="UP000322214"/>
    </source>
</evidence>
<sequence precursor="true">MMTRMTTVRSFILATMAILVATFTLPQGAAAQKLSEEGQLRKSAHTFLFQQFATNRKCDFSADKSILKEIVVIADRVEANGELMIELPEGAQRIASMFRHLTLRGENLDRVGGLTLEPYQANATMHHSIQKPDIYRVQMGSLPLPRDGAPNIVLRAKTSGPVVVSEVAFSSQGKLRTTFDDIPFRNLGDEHPVESVVVEIDTTRELSISGHVDLEREKFFRFYARPGMHHPSAEKWAYERNFLPGRQISKMQYALVKGYSKNQPKLKESKSKQGHADLSFFDAYDSTPTVTKAIEPIREIDYAMCLDNWPDFMSIDHVGRGTPKVEFFDAAAELAGAVVADQIKDGGRTATWWEVKNESTIKSEWDYHWAENSWDLLADFHNKVADAIHERAPETKVGGPSSAWMQLQIKDFSLYKSQRKFMDATKGKLDFYSHHFYEDFNTIGAWERRSSTYSNYLAGRLEAILNMFRAHMHGTDNVRPILITECGSLQPGTGPSDYWLRLRSWSAYTHKFMQRPNEIDMSVPFAFLTVPWNPNSGNAAFVPDEDGKGTNGPIENLNATPVTHFFDLWSDFDGRRLPVSFSRKWLDVTALHDGKRIHVALTNMGGQRLNVELSGISDLDSIESIRQKRLFYRDGKVHFDPAKSLKDLSAVDVDVEETTIVTIELKQPLEVEGLLRRECFYAADTAIKADGSAEGFRISIPKHGDVEKARLIIGVHRDGGLKDPLELNINGKTTPTVQAWASDVKNLFDSVVVHVPTSLLKAENVVKVGDYPGLTITSMHIETDSAEK</sequence>
<name>A0A5B9P3M0_9BACT</name>
<dbReference type="EMBL" id="CP042912">
    <property type="protein sequence ID" value="QEG21177.1"/>
    <property type="molecule type" value="Genomic_DNA"/>
</dbReference>
<proteinExistence type="predicted"/>
<evidence type="ECO:0000259" key="2">
    <source>
        <dbReference type="Pfam" id="PF18206"/>
    </source>
</evidence>
<dbReference type="Gene3D" id="2.60.120.1200">
    <property type="match status" value="1"/>
</dbReference>
<dbReference type="Pfam" id="PF18206">
    <property type="entry name" value="Porphyrn_cat_1"/>
    <property type="match status" value="1"/>
</dbReference>
<feature type="chain" id="PRO_5023034330" evidence="1">
    <location>
        <begin position="30"/>
        <end position="788"/>
    </location>
</feature>